<evidence type="ECO:0000256" key="11">
    <source>
        <dbReference type="SAM" id="MobiDB-lite"/>
    </source>
</evidence>
<evidence type="ECO:0000259" key="12">
    <source>
        <dbReference type="PROSITE" id="PS50003"/>
    </source>
</evidence>
<dbReference type="SMART" id="SM00233">
    <property type="entry name" value="PH"/>
    <property type="match status" value="1"/>
</dbReference>
<evidence type="ECO:0000256" key="7">
    <source>
        <dbReference type="ARBA" id="ARBA00023175"/>
    </source>
</evidence>
<evidence type="ECO:0000256" key="6">
    <source>
        <dbReference type="ARBA" id="ARBA00023054"/>
    </source>
</evidence>
<keyword evidence="5 9" id="KW-0067">ATP-binding</keyword>
<evidence type="ECO:0000256" key="5">
    <source>
        <dbReference type="ARBA" id="ARBA00022840"/>
    </source>
</evidence>
<dbReference type="InterPro" id="IPR049780">
    <property type="entry name" value="PH_KIFIA_KIFIB"/>
</dbReference>
<comment type="similarity">
    <text evidence="9">Belongs to the TRAFAC class myosin-kinesin ATPase superfamily. Kinesin family.</text>
</comment>
<dbReference type="SUPFAM" id="SSF49879">
    <property type="entry name" value="SMAD/FHA domain"/>
    <property type="match status" value="1"/>
</dbReference>
<dbReference type="Gene3D" id="2.60.200.20">
    <property type="match status" value="1"/>
</dbReference>
<proteinExistence type="inferred from homology"/>
<evidence type="ECO:0000259" key="14">
    <source>
        <dbReference type="PROSITE" id="PS50067"/>
    </source>
</evidence>
<comment type="subcellular location">
    <subcellularLocation>
        <location evidence="1">Cytoplasm</location>
        <location evidence="1">Cytoskeleton</location>
    </subcellularLocation>
</comment>
<dbReference type="InterPro" id="IPR036961">
    <property type="entry name" value="Kinesin_motor_dom_sf"/>
</dbReference>
<dbReference type="SUPFAM" id="SSF50729">
    <property type="entry name" value="PH domain-like"/>
    <property type="match status" value="1"/>
</dbReference>
<name>A0ABR2X288_9FUNG</name>
<dbReference type="Gene3D" id="6.10.250.2520">
    <property type="match status" value="1"/>
</dbReference>
<reference evidence="15 16" key="1">
    <citation type="submission" date="2023-04" db="EMBL/GenBank/DDBJ databases">
        <title>Genome of Basidiobolus ranarum AG-B5.</title>
        <authorList>
            <person name="Stajich J.E."/>
            <person name="Carter-House D."/>
            <person name="Gryganskyi A."/>
        </authorList>
    </citation>
    <scope>NUCLEOTIDE SEQUENCE [LARGE SCALE GENOMIC DNA]</scope>
    <source>
        <strain evidence="15 16">AG-B5</strain>
    </source>
</reference>
<dbReference type="Gene3D" id="2.30.29.30">
    <property type="entry name" value="Pleckstrin-homology domain (PH domain)/Phosphotyrosine-binding domain (PTB)"/>
    <property type="match status" value="1"/>
</dbReference>
<dbReference type="PROSITE" id="PS50003">
    <property type="entry name" value="PH_DOMAIN"/>
    <property type="match status" value="1"/>
</dbReference>
<dbReference type="Pfam" id="PF00225">
    <property type="entry name" value="Kinesin"/>
    <property type="match status" value="1"/>
</dbReference>
<dbReference type="Gene3D" id="3.40.850.10">
    <property type="entry name" value="Kinesin motor domain"/>
    <property type="match status" value="1"/>
</dbReference>
<evidence type="ECO:0000256" key="3">
    <source>
        <dbReference type="ARBA" id="ARBA00022701"/>
    </source>
</evidence>
<organism evidence="15 16">
    <name type="scientific">Basidiobolus ranarum</name>
    <dbReference type="NCBI Taxonomy" id="34480"/>
    <lineage>
        <taxon>Eukaryota</taxon>
        <taxon>Fungi</taxon>
        <taxon>Fungi incertae sedis</taxon>
        <taxon>Zoopagomycota</taxon>
        <taxon>Entomophthoromycotina</taxon>
        <taxon>Basidiobolomycetes</taxon>
        <taxon>Basidiobolales</taxon>
        <taxon>Basidiobolaceae</taxon>
        <taxon>Basidiobolus</taxon>
    </lineage>
</organism>
<dbReference type="PANTHER" id="PTHR47117">
    <property type="entry name" value="STAR-RELATED LIPID TRANSFER PROTEIN 9"/>
    <property type="match status" value="1"/>
</dbReference>
<evidence type="ECO:0000256" key="2">
    <source>
        <dbReference type="ARBA" id="ARBA00022490"/>
    </source>
</evidence>
<dbReference type="Pfam" id="PF16183">
    <property type="entry name" value="Kinesin_assoc"/>
    <property type="match status" value="2"/>
</dbReference>
<evidence type="ECO:0000256" key="9">
    <source>
        <dbReference type="PROSITE-ProRule" id="PRU00283"/>
    </source>
</evidence>
<comment type="caution">
    <text evidence="15">The sequence shown here is derived from an EMBL/GenBank/DDBJ whole genome shotgun (WGS) entry which is preliminary data.</text>
</comment>
<dbReference type="InterPro" id="IPR022140">
    <property type="entry name" value="Kinesin-like_KIF1-typ"/>
</dbReference>
<evidence type="ECO:0000256" key="8">
    <source>
        <dbReference type="ARBA" id="ARBA00023212"/>
    </source>
</evidence>
<feature type="coiled-coil region" evidence="10">
    <location>
        <begin position="665"/>
        <end position="715"/>
    </location>
</feature>
<dbReference type="SMART" id="SM00129">
    <property type="entry name" value="KISc"/>
    <property type="match status" value="1"/>
</dbReference>
<dbReference type="EMBL" id="JASJQH010000047">
    <property type="protein sequence ID" value="KAK9767890.1"/>
    <property type="molecule type" value="Genomic_DNA"/>
</dbReference>
<dbReference type="InterPro" id="IPR022164">
    <property type="entry name" value="Kinesin-like"/>
</dbReference>
<dbReference type="CDD" id="cd01365">
    <property type="entry name" value="KISc_KIF1A_KIF1B"/>
    <property type="match status" value="1"/>
</dbReference>
<evidence type="ECO:0000256" key="4">
    <source>
        <dbReference type="ARBA" id="ARBA00022741"/>
    </source>
</evidence>
<dbReference type="InterPro" id="IPR008984">
    <property type="entry name" value="SMAD_FHA_dom_sf"/>
</dbReference>
<evidence type="ECO:0000313" key="15">
    <source>
        <dbReference type="EMBL" id="KAK9767890.1"/>
    </source>
</evidence>
<feature type="binding site" evidence="9">
    <location>
        <begin position="93"/>
        <end position="100"/>
    </location>
    <ligand>
        <name>ATP</name>
        <dbReference type="ChEBI" id="CHEBI:30616"/>
    </ligand>
</feature>
<protein>
    <recommendedName>
        <fullName evidence="17">Kinesin-domain-containing protein</fullName>
    </recommendedName>
</protein>
<dbReference type="PROSITE" id="PS50006">
    <property type="entry name" value="FHA_DOMAIN"/>
    <property type="match status" value="1"/>
</dbReference>
<feature type="region of interest" description="Disordered" evidence="11">
    <location>
        <begin position="1414"/>
        <end position="1440"/>
    </location>
</feature>
<keyword evidence="8" id="KW-0206">Cytoskeleton</keyword>
<gene>
    <name evidence="15" type="ORF">K7432_001914</name>
</gene>
<evidence type="ECO:0008006" key="17">
    <source>
        <dbReference type="Google" id="ProtNLM"/>
    </source>
</evidence>
<dbReference type="SUPFAM" id="SSF52540">
    <property type="entry name" value="P-loop containing nucleoside triphosphate hydrolases"/>
    <property type="match status" value="1"/>
</dbReference>
<dbReference type="InterPro" id="IPR019821">
    <property type="entry name" value="Kinesin_motor_CS"/>
</dbReference>
<dbReference type="CDD" id="cd22705">
    <property type="entry name" value="FHA_KIF1"/>
    <property type="match status" value="1"/>
</dbReference>
<evidence type="ECO:0000256" key="1">
    <source>
        <dbReference type="ARBA" id="ARBA00004245"/>
    </source>
</evidence>
<feature type="domain" description="FHA" evidence="13">
    <location>
        <begin position="484"/>
        <end position="535"/>
    </location>
</feature>
<evidence type="ECO:0000259" key="13">
    <source>
        <dbReference type="PROSITE" id="PS50006"/>
    </source>
</evidence>
<dbReference type="PROSITE" id="PS50067">
    <property type="entry name" value="KINESIN_MOTOR_2"/>
    <property type="match status" value="1"/>
</dbReference>
<dbReference type="InterPro" id="IPR000253">
    <property type="entry name" value="FHA_dom"/>
</dbReference>
<accession>A0ABR2X288</accession>
<evidence type="ECO:0000256" key="10">
    <source>
        <dbReference type="SAM" id="Coils"/>
    </source>
</evidence>
<dbReference type="InterPro" id="IPR011993">
    <property type="entry name" value="PH-like_dom_sf"/>
</dbReference>
<keyword evidence="4 9" id="KW-0547">Nucleotide-binding</keyword>
<keyword evidence="2" id="KW-0963">Cytoplasm</keyword>
<feature type="domain" description="Kinesin motor" evidence="14">
    <location>
        <begin position="4"/>
        <end position="341"/>
    </location>
</feature>
<dbReference type="PROSITE" id="PS00411">
    <property type="entry name" value="KINESIN_MOTOR_1"/>
    <property type="match status" value="1"/>
</dbReference>
<evidence type="ECO:0000313" key="16">
    <source>
        <dbReference type="Proteomes" id="UP001479436"/>
    </source>
</evidence>
<dbReference type="InterPro" id="IPR001752">
    <property type="entry name" value="Kinesin_motor_dom"/>
</dbReference>
<sequence length="1578" mass="179133">MSNNIKVVVRCRPLNAREKARGAQCLIRMEGNQTFITKPDDNSVKAFAFDRSYWSFDKNDPTYATQQTLYNDLGEELLDHAFGGYNTCIFAYGQTGSGKSYSMMGYGEDKGIIPLTCCELFHRMDSNYDPNVKYNVQVSYMEIYCERVRDLLNPKAKGNMKVREHPSMGPYVEDLSKLMVTSFADIEALMDAGNKSRTVAATNMNETSSRSHAVFTLILTQIRFDPETKMSSEKVSKISLVDLAGSERADSTGATGTRLKEGANINKSLTTLGKVISALAEASSKKKKKDEFVPYRDSILTWLLKDSLGGNSKTAMIAAISAADYDETLSTLRYADRAKQIQNKAVVNEDPNARLIRELKEELQMLRTKLVAYDPAEAEALAAGGGSYSVSSPGLSSGPAGKIRDQLQASEKLMAELNESWEDKLKKTQDIQTEREKVLEELGISIEKNQVGVYSPKRVPHLVNLNEDPLMSECLVYNLKFGNTKVGRMDSEVTADIRLSGSNILEEHCYFENNNGIVTLYPGENSMTMVNGRRTNDPKRLRSGFRVILGDNHVFRFNNPEEVRRERDMQKSALSNSVFPEASSPTPDEHDRPESPTSTISLASEVVDWNFAWKEVANTMYNADGTPFPLSIKDGEGEDSFMLTSPDPARLEFEVKLHLARNEMQQQLEVQKQGYEEKLKKLETGSKSPEQTIERETLEEKLKETQVKMEKMLVRQRDEYEKKIRRISTLPPGTFYQEPIVYTEREKELINWTLGRMRARRTVNMAETVLANAVVLKEANVISKELGKQVTYQFTIVEDYPFIQPVSFWECMSALNQFDNQEDSDLFQCPKPCIGVKVIDMKNEVIYTWSIDKLKSRLRRMRQLYNYIDQPTYRKHFNFEEPFYEDPPTSFTLIGGASVYLKNLLFRFAQEHSVPVLCRYTGKIKGYCRVALTPVIDKENNGLASPLISPRTSGDESEAEGLVDTSQSLGVGDQIKFKVSIIELSGFSEDDYTQVHCQFRLAGFGSVKPLSENDKIFATDPVTDFENLPIYFGYHQVISMTLTEESLNHLRSNHLIFEVYGRARPKVLFEIEQWDSQQEGGDVVPASDTMSIASDRSKPVERRSDEELVAEEHHDVLAWAQICELGPTGEYVAVPVQTTNAMDSGAFMLRQGLQRRIVLTLSHSSGHQFEWTKVTKMKVSRIRLLENRARIVESKPRKDLELNIVPSQSVIYRPDGTSCLIAQASWDSSLHDSVFLNRATASNHRVMMTLNWELEADRVCEPICFSMDIAVQVQGREARTLTKGLMKFLGGSSKQLYKMSTVFQVTLKPPITRKLTELWRMNTASTYIRGEEFLGGWKPRGVSLVKEYRLIHERIRVVEEVESTRQLLKMREILGIQTSSSTNIPPEELCQKIIALWQRPQRTIDDDIVIDPNPPLPEEMTTLEQEPSFEDSALGASATPSISETSSKHLAQSIGSIKDQVKLTAQVKVINKSDTIAKRGYLYYPEDPQDIFNWSKKWFVIRRPYLYIYANNSESDEQAVINLTAVRVDYQQDLENMLQRKHVFAIYTSHNSYLLQAPSQAEMDDWIGQIDQWYHALS</sequence>
<dbReference type="PRINTS" id="PR00380">
    <property type="entry name" value="KINESINHEAVY"/>
</dbReference>
<dbReference type="Pfam" id="PF12473">
    <property type="entry name" value="DUF3694"/>
    <property type="match status" value="1"/>
</dbReference>
<dbReference type="InterPro" id="IPR027417">
    <property type="entry name" value="P-loop_NTPase"/>
</dbReference>
<keyword evidence="3" id="KW-0493">Microtubule</keyword>
<feature type="region of interest" description="Disordered" evidence="11">
    <location>
        <begin position="564"/>
        <end position="597"/>
    </location>
</feature>
<dbReference type="InterPro" id="IPR032405">
    <property type="entry name" value="Kinesin_assoc"/>
</dbReference>
<dbReference type="CDD" id="cd01233">
    <property type="entry name" value="PH_KIFIA_KIFIB"/>
    <property type="match status" value="1"/>
</dbReference>
<dbReference type="Proteomes" id="UP001479436">
    <property type="component" value="Unassembled WGS sequence"/>
</dbReference>
<dbReference type="Pfam" id="PF12423">
    <property type="entry name" value="KIF1B"/>
    <property type="match status" value="1"/>
</dbReference>
<keyword evidence="16" id="KW-1185">Reference proteome</keyword>
<keyword evidence="6 10" id="KW-0175">Coiled coil</keyword>
<feature type="compositionally biased region" description="Polar residues" evidence="11">
    <location>
        <begin position="572"/>
        <end position="586"/>
    </location>
</feature>
<feature type="domain" description="PH" evidence="12">
    <location>
        <begin position="1475"/>
        <end position="1575"/>
    </location>
</feature>
<dbReference type="Pfam" id="PF00498">
    <property type="entry name" value="FHA"/>
    <property type="match status" value="1"/>
</dbReference>
<dbReference type="Pfam" id="PF00169">
    <property type="entry name" value="PH"/>
    <property type="match status" value="1"/>
</dbReference>
<keyword evidence="7 9" id="KW-0505">Motor protein</keyword>
<dbReference type="InterPro" id="IPR001849">
    <property type="entry name" value="PH_domain"/>
</dbReference>